<gene>
    <name evidence="1" type="ORF">J2Z77_004448</name>
</gene>
<reference evidence="1 2" key="1">
    <citation type="submission" date="2021-03" db="EMBL/GenBank/DDBJ databases">
        <title>Genomic Encyclopedia of Type Strains, Phase IV (KMG-IV): sequencing the most valuable type-strain genomes for metagenomic binning, comparative biology and taxonomic classification.</title>
        <authorList>
            <person name="Goeker M."/>
        </authorList>
    </citation>
    <scope>NUCLEOTIDE SEQUENCE [LARGE SCALE GENOMIC DNA]</scope>
    <source>
        <strain evidence="1 2">DSM 40526</strain>
    </source>
</reference>
<name>A0ABS4L940_STRAV</name>
<evidence type="ECO:0000313" key="2">
    <source>
        <dbReference type="Proteomes" id="UP001519310"/>
    </source>
</evidence>
<dbReference type="Proteomes" id="UP001519310">
    <property type="component" value="Unassembled WGS sequence"/>
</dbReference>
<proteinExistence type="predicted"/>
<sequence>MSAGAPAVVGRNADGRRTPTVVSGHAALGRNGSYCHGGYFGSRWNEAVDQR</sequence>
<dbReference type="EMBL" id="JAGGLQ010000009">
    <property type="protein sequence ID" value="MBP2038635.1"/>
    <property type="molecule type" value="Genomic_DNA"/>
</dbReference>
<protein>
    <submittedName>
        <fullName evidence="1">Uncharacterized protein</fullName>
    </submittedName>
</protein>
<evidence type="ECO:0000313" key="1">
    <source>
        <dbReference type="EMBL" id="MBP2038635.1"/>
    </source>
</evidence>
<keyword evidence="2" id="KW-1185">Reference proteome</keyword>
<organism evidence="1 2">
    <name type="scientific">Streptomyces avidinii</name>
    <dbReference type="NCBI Taxonomy" id="1895"/>
    <lineage>
        <taxon>Bacteria</taxon>
        <taxon>Bacillati</taxon>
        <taxon>Actinomycetota</taxon>
        <taxon>Actinomycetes</taxon>
        <taxon>Kitasatosporales</taxon>
        <taxon>Streptomycetaceae</taxon>
        <taxon>Streptomyces</taxon>
    </lineage>
</organism>
<accession>A0ABS4L940</accession>
<comment type="caution">
    <text evidence="1">The sequence shown here is derived from an EMBL/GenBank/DDBJ whole genome shotgun (WGS) entry which is preliminary data.</text>
</comment>